<dbReference type="PANTHER" id="PTHR46796">
    <property type="entry name" value="HTH-TYPE TRANSCRIPTIONAL ACTIVATOR RHAS-RELATED"/>
    <property type="match status" value="1"/>
</dbReference>
<dbReference type="STRING" id="379066.GAU_3296"/>
<dbReference type="AlphaFoldDB" id="C1ACW1"/>
<reference evidence="6" key="1">
    <citation type="submission" date="2006-03" db="EMBL/GenBank/DDBJ databases">
        <title>Complete genome sequence of Gemmatimonas aurantiaca T-27 that represents a novel phylum Gemmatimonadetes.</title>
        <authorList>
            <person name="Takasaki K."/>
            <person name="Ichikawa N."/>
            <person name="Miura H."/>
            <person name="Matsushita S."/>
            <person name="Watanabe Y."/>
            <person name="Oguchi A."/>
            <person name="Ankai A."/>
            <person name="Yashiro I."/>
            <person name="Takahashi M."/>
            <person name="Terui Y."/>
            <person name="Fukui S."/>
            <person name="Yokoyama H."/>
            <person name="Tanikawa S."/>
            <person name="Hanada S."/>
            <person name="Kamagata Y."/>
            <person name="Fujita N."/>
        </authorList>
    </citation>
    <scope>NUCLEOTIDE SEQUENCE [LARGE SCALE GENOMIC DNA]</scope>
    <source>
        <strain evidence="6">T-27 / DSM 14586 / JCM 11422 / NBRC 100505</strain>
    </source>
</reference>
<sequence>MDDSDVVSDILRAVRLSARVFGRFEASAPWAMRVPGDDYFAFYLLARGSAWLELTGGDTAIAPVALSAGDVVLLPHGGSHVLRDAEHSMAVAHEVGANSCPRPTTMETIRMGGGGTATTFVAGAFRFGAEGRGILLETLPPVLHVAAGDADMGAALAATIQLILAESANPAPGGALLSTRLAEILLVQALRVHTRRTYEANAAASDHTAHAQGLCALADPHIGAALRLMHARPADTWTVASLAHEVGQSRSAFAARFAELVGESPLQYLTRWRMTQAAEWLRDRSDSVPAIAQRVGYGNAAAFMKAFTRVQGQGPGAYRRAHRQRLLADSAPSSV</sequence>
<evidence type="ECO:0000259" key="4">
    <source>
        <dbReference type="PROSITE" id="PS01124"/>
    </source>
</evidence>
<dbReference type="InterPro" id="IPR018060">
    <property type="entry name" value="HTH_AraC"/>
</dbReference>
<dbReference type="Pfam" id="PF12852">
    <property type="entry name" value="Cupin_6"/>
    <property type="match status" value="1"/>
</dbReference>
<evidence type="ECO:0000256" key="3">
    <source>
        <dbReference type="ARBA" id="ARBA00023163"/>
    </source>
</evidence>
<dbReference type="PROSITE" id="PS01124">
    <property type="entry name" value="HTH_ARAC_FAMILY_2"/>
    <property type="match status" value="1"/>
</dbReference>
<accession>C1ACW1</accession>
<evidence type="ECO:0000256" key="2">
    <source>
        <dbReference type="ARBA" id="ARBA00023125"/>
    </source>
</evidence>
<protein>
    <submittedName>
        <fullName evidence="5">AraC family transcriptional regulator</fullName>
    </submittedName>
</protein>
<name>C1ACW1_GEMAT</name>
<dbReference type="Proteomes" id="UP000002209">
    <property type="component" value="Chromosome"/>
</dbReference>
<dbReference type="HOGENOM" id="CLU_000445_81_0_0"/>
<dbReference type="KEGG" id="gau:GAU_3296"/>
<dbReference type="SMART" id="SM00342">
    <property type="entry name" value="HTH_ARAC"/>
    <property type="match status" value="1"/>
</dbReference>
<evidence type="ECO:0000313" key="5">
    <source>
        <dbReference type="EMBL" id="BAH40338.1"/>
    </source>
</evidence>
<dbReference type="Gene3D" id="1.10.10.60">
    <property type="entry name" value="Homeodomain-like"/>
    <property type="match status" value="2"/>
</dbReference>
<dbReference type="RefSeq" id="WP_015895107.1">
    <property type="nucleotide sequence ID" value="NC_012489.1"/>
</dbReference>
<dbReference type="PANTHER" id="PTHR46796:SF7">
    <property type="entry name" value="ARAC FAMILY TRANSCRIPTIONAL REGULATOR"/>
    <property type="match status" value="1"/>
</dbReference>
<keyword evidence="3" id="KW-0804">Transcription</keyword>
<dbReference type="InterPro" id="IPR050204">
    <property type="entry name" value="AraC_XylS_family_regulators"/>
</dbReference>
<dbReference type="GO" id="GO:0003700">
    <property type="term" value="F:DNA-binding transcription factor activity"/>
    <property type="evidence" value="ECO:0007669"/>
    <property type="project" value="InterPro"/>
</dbReference>
<evidence type="ECO:0000313" key="6">
    <source>
        <dbReference type="Proteomes" id="UP000002209"/>
    </source>
</evidence>
<dbReference type="Pfam" id="PF12833">
    <property type="entry name" value="HTH_18"/>
    <property type="match status" value="1"/>
</dbReference>
<evidence type="ECO:0000256" key="1">
    <source>
        <dbReference type="ARBA" id="ARBA00023015"/>
    </source>
</evidence>
<organism evidence="5 6">
    <name type="scientific">Gemmatimonas aurantiaca (strain DSM 14586 / JCM 11422 / NBRC 100505 / T-27)</name>
    <dbReference type="NCBI Taxonomy" id="379066"/>
    <lineage>
        <taxon>Bacteria</taxon>
        <taxon>Pseudomonadati</taxon>
        <taxon>Gemmatimonadota</taxon>
        <taxon>Gemmatimonadia</taxon>
        <taxon>Gemmatimonadales</taxon>
        <taxon>Gemmatimonadaceae</taxon>
        <taxon>Gemmatimonas</taxon>
    </lineage>
</organism>
<proteinExistence type="predicted"/>
<keyword evidence="6" id="KW-1185">Reference proteome</keyword>
<dbReference type="GO" id="GO:0043565">
    <property type="term" value="F:sequence-specific DNA binding"/>
    <property type="evidence" value="ECO:0007669"/>
    <property type="project" value="InterPro"/>
</dbReference>
<feature type="domain" description="HTH araC/xylS-type" evidence="4">
    <location>
        <begin position="223"/>
        <end position="321"/>
    </location>
</feature>
<dbReference type="InterPro" id="IPR032783">
    <property type="entry name" value="AraC_lig"/>
</dbReference>
<dbReference type="InterPro" id="IPR009057">
    <property type="entry name" value="Homeodomain-like_sf"/>
</dbReference>
<gene>
    <name evidence="5" type="ordered locus">GAU_3296</name>
</gene>
<dbReference type="eggNOG" id="COG2207">
    <property type="taxonomic scope" value="Bacteria"/>
</dbReference>
<keyword evidence="2" id="KW-0238">DNA-binding</keyword>
<dbReference type="EMBL" id="AP009153">
    <property type="protein sequence ID" value="BAH40338.1"/>
    <property type="molecule type" value="Genomic_DNA"/>
</dbReference>
<dbReference type="SUPFAM" id="SSF46689">
    <property type="entry name" value="Homeodomain-like"/>
    <property type="match status" value="2"/>
</dbReference>
<keyword evidence="1" id="KW-0805">Transcription regulation</keyword>